<evidence type="ECO:0000256" key="4">
    <source>
        <dbReference type="ARBA" id="ARBA00022747"/>
    </source>
</evidence>
<dbReference type="GO" id="GO:0032259">
    <property type="term" value="P:methylation"/>
    <property type="evidence" value="ECO:0007669"/>
    <property type="project" value="UniProtKB-KW"/>
</dbReference>
<feature type="non-terminal residue" evidence="8">
    <location>
        <position position="285"/>
    </location>
</feature>
<protein>
    <recommendedName>
        <fullName evidence="1">site-specific DNA-methyltransferase (adenine-specific)</fullName>
        <ecNumber evidence="1">2.1.1.72</ecNumber>
    </recommendedName>
</protein>
<keyword evidence="5" id="KW-0238">DNA-binding</keyword>
<dbReference type="InterPro" id="IPR025931">
    <property type="entry name" value="TaqI_C"/>
</dbReference>
<sequence>KSGELVNKRIFEDLIQYNTSQSIRKYNSALTNNDLNQDENWNIIYLKEVKIVVDKIENYCKYNEKITRIKDFFIIRNGLILINDNIFILKIGKELKIEKNEFFLKVNGNFTKLSETEQSRLKKVYKSKSITLYGYNREDNEGYILYFNKNEFKNQSPSKRNKSLEQKYPTLAKYLRQYEMKLREILINAKENPEDLFYPRRGSFIRRLEEGGKEKLVDLEPFYDNSPKIFFKYISSKNIFGYSTDPYYATSDTYFLWPLANKEIDYLFVIAYLNSKLVSFLYKAK</sequence>
<evidence type="ECO:0000256" key="3">
    <source>
        <dbReference type="ARBA" id="ARBA00022679"/>
    </source>
</evidence>
<evidence type="ECO:0000313" key="8">
    <source>
        <dbReference type="EMBL" id="GAF88444.1"/>
    </source>
</evidence>
<dbReference type="PANTHER" id="PTHR33841">
    <property type="entry name" value="DNA METHYLTRANSFERASE YEEA-RELATED"/>
    <property type="match status" value="1"/>
</dbReference>
<dbReference type="EMBL" id="BARS01015253">
    <property type="protein sequence ID" value="GAF88444.1"/>
    <property type="molecule type" value="Genomic_DNA"/>
</dbReference>
<dbReference type="AlphaFoldDB" id="X0T5H7"/>
<comment type="catalytic activity">
    <reaction evidence="6">
        <text>a 2'-deoxyadenosine in DNA + S-adenosyl-L-methionine = an N(6)-methyl-2'-deoxyadenosine in DNA + S-adenosyl-L-homocysteine + H(+)</text>
        <dbReference type="Rhea" id="RHEA:15197"/>
        <dbReference type="Rhea" id="RHEA-COMP:12418"/>
        <dbReference type="Rhea" id="RHEA-COMP:12419"/>
        <dbReference type="ChEBI" id="CHEBI:15378"/>
        <dbReference type="ChEBI" id="CHEBI:57856"/>
        <dbReference type="ChEBI" id="CHEBI:59789"/>
        <dbReference type="ChEBI" id="CHEBI:90615"/>
        <dbReference type="ChEBI" id="CHEBI:90616"/>
        <dbReference type="EC" id="2.1.1.72"/>
    </reaction>
</comment>
<evidence type="ECO:0000256" key="2">
    <source>
        <dbReference type="ARBA" id="ARBA00022603"/>
    </source>
</evidence>
<keyword evidence="3" id="KW-0808">Transferase</keyword>
<keyword evidence="2" id="KW-0489">Methyltransferase</keyword>
<comment type="caution">
    <text evidence="8">The sequence shown here is derived from an EMBL/GenBank/DDBJ whole genome shotgun (WGS) entry which is preliminary data.</text>
</comment>
<evidence type="ECO:0000256" key="5">
    <source>
        <dbReference type="ARBA" id="ARBA00023125"/>
    </source>
</evidence>
<feature type="non-terminal residue" evidence="8">
    <location>
        <position position="1"/>
    </location>
</feature>
<keyword evidence="4" id="KW-0680">Restriction system</keyword>
<reference evidence="8" key="1">
    <citation type="journal article" date="2014" name="Front. Microbiol.">
        <title>High frequency of phylogenetically diverse reductive dehalogenase-homologous genes in deep subseafloor sedimentary metagenomes.</title>
        <authorList>
            <person name="Kawai M."/>
            <person name="Futagami T."/>
            <person name="Toyoda A."/>
            <person name="Takaki Y."/>
            <person name="Nishi S."/>
            <person name="Hori S."/>
            <person name="Arai W."/>
            <person name="Tsubouchi T."/>
            <person name="Morono Y."/>
            <person name="Uchiyama I."/>
            <person name="Ito T."/>
            <person name="Fujiyama A."/>
            <person name="Inagaki F."/>
            <person name="Takami H."/>
        </authorList>
    </citation>
    <scope>NUCLEOTIDE SEQUENCE</scope>
    <source>
        <strain evidence="8">Expedition CK06-06</strain>
    </source>
</reference>
<dbReference type="PANTHER" id="PTHR33841:SF6">
    <property type="entry name" value="TYPE II METHYLTRANSFERASE M.HINDII"/>
    <property type="match status" value="1"/>
</dbReference>
<dbReference type="Pfam" id="PF12950">
    <property type="entry name" value="TaqI_C"/>
    <property type="match status" value="1"/>
</dbReference>
<gene>
    <name evidence="8" type="ORF">S01H1_25285</name>
</gene>
<dbReference type="EC" id="2.1.1.72" evidence="1"/>
<dbReference type="GO" id="GO:0003677">
    <property type="term" value="F:DNA binding"/>
    <property type="evidence" value="ECO:0007669"/>
    <property type="project" value="UniProtKB-KW"/>
</dbReference>
<dbReference type="InterPro" id="IPR050953">
    <property type="entry name" value="N4_N6_ade-DNA_methylase"/>
</dbReference>
<evidence type="ECO:0000256" key="1">
    <source>
        <dbReference type="ARBA" id="ARBA00011900"/>
    </source>
</evidence>
<feature type="domain" description="TaqI-like C-terminal specificity" evidence="7">
    <location>
        <begin position="213"/>
        <end position="283"/>
    </location>
</feature>
<evidence type="ECO:0000259" key="7">
    <source>
        <dbReference type="Pfam" id="PF12950"/>
    </source>
</evidence>
<dbReference type="GO" id="GO:0009307">
    <property type="term" value="P:DNA restriction-modification system"/>
    <property type="evidence" value="ECO:0007669"/>
    <property type="project" value="UniProtKB-KW"/>
</dbReference>
<accession>X0T5H7</accession>
<dbReference type="GO" id="GO:0009007">
    <property type="term" value="F:site-specific DNA-methyltransferase (adenine-specific) activity"/>
    <property type="evidence" value="ECO:0007669"/>
    <property type="project" value="UniProtKB-EC"/>
</dbReference>
<organism evidence="8">
    <name type="scientific">marine sediment metagenome</name>
    <dbReference type="NCBI Taxonomy" id="412755"/>
    <lineage>
        <taxon>unclassified sequences</taxon>
        <taxon>metagenomes</taxon>
        <taxon>ecological metagenomes</taxon>
    </lineage>
</organism>
<evidence type="ECO:0000256" key="6">
    <source>
        <dbReference type="ARBA" id="ARBA00047942"/>
    </source>
</evidence>
<proteinExistence type="predicted"/>
<name>X0T5H7_9ZZZZ</name>